<accession>A0A6J5PXM8</accession>
<sequence>MTTFTFKPGANAYSILHTAKKALAKAGASAEDFQKYYAEATSGDYAKLLRVTTELSDWLGTFEKGQSNDSKV</sequence>
<evidence type="ECO:0000313" key="1">
    <source>
        <dbReference type="EMBL" id="CAB4176629.1"/>
    </source>
</evidence>
<proteinExistence type="predicted"/>
<name>A0A6J5PXM8_9CAUD</name>
<protein>
    <submittedName>
        <fullName evidence="1">Uncharacterized protein</fullName>
    </submittedName>
</protein>
<organism evidence="1">
    <name type="scientific">uncultured Caudovirales phage</name>
    <dbReference type="NCBI Taxonomy" id="2100421"/>
    <lineage>
        <taxon>Viruses</taxon>
        <taxon>Duplodnaviria</taxon>
        <taxon>Heunggongvirae</taxon>
        <taxon>Uroviricota</taxon>
        <taxon>Caudoviricetes</taxon>
        <taxon>Peduoviridae</taxon>
        <taxon>Maltschvirus</taxon>
        <taxon>Maltschvirus maltsch</taxon>
    </lineage>
</organism>
<reference evidence="1" key="1">
    <citation type="submission" date="2020-05" db="EMBL/GenBank/DDBJ databases">
        <authorList>
            <person name="Chiriac C."/>
            <person name="Salcher M."/>
            <person name="Ghai R."/>
            <person name="Kavagutti S V."/>
        </authorList>
    </citation>
    <scope>NUCLEOTIDE SEQUENCE</scope>
</reference>
<gene>
    <name evidence="1" type="ORF">UFOVP978_48</name>
</gene>
<dbReference type="EMBL" id="LR796937">
    <property type="protein sequence ID" value="CAB4176629.1"/>
    <property type="molecule type" value="Genomic_DNA"/>
</dbReference>